<dbReference type="OMA" id="IQFNIAN"/>
<comment type="subcellular location">
    <subcellularLocation>
        <location evidence="13">Endomembrane system</location>
        <topology evidence="13">Single-pass membrane protein</topology>
    </subcellularLocation>
    <subcellularLocation>
        <location evidence="1">Membrane</location>
        <topology evidence="1">Single-pass type I membrane protein</topology>
    </subcellularLocation>
</comment>
<evidence type="ECO:0000256" key="2">
    <source>
        <dbReference type="ARBA" id="ARBA00022536"/>
    </source>
</evidence>
<dbReference type="InterPro" id="IPR056858">
    <property type="entry name" value="VSR_TRX"/>
</dbReference>
<keyword evidence="8" id="KW-0862">Zinc</keyword>
<keyword evidence="18" id="KW-1185">Reference proteome</keyword>
<accession>A0EIE9</accession>
<dbReference type="InterPro" id="IPR044744">
    <property type="entry name" value="ZNRF4/RNF13/RNF167_PA"/>
</dbReference>
<dbReference type="Pfam" id="PF25011">
    <property type="entry name" value="VSR_TRX"/>
    <property type="match status" value="1"/>
</dbReference>
<feature type="transmembrane region" description="Helical" evidence="14">
    <location>
        <begin position="421"/>
        <end position="442"/>
    </location>
</feature>
<evidence type="ECO:0000256" key="4">
    <source>
        <dbReference type="ARBA" id="ARBA00022723"/>
    </source>
</evidence>
<dbReference type="GO" id="GO:0016020">
    <property type="term" value="C:membrane"/>
    <property type="evidence" value="ECO:0007669"/>
    <property type="project" value="UniProtKB-SubCell"/>
</dbReference>
<dbReference type="InterPro" id="IPR046450">
    <property type="entry name" value="PA_dom_sf"/>
</dbReference>
<dbReference type="GO" id="GO:0012505">
    <property type="term" value="C:endomembrane system"/>
    <property type="evidence" value="ECO:0007669"/>
    <property type="project" value="UniProtKB-SubCell"/>
</dbReference>
<feature type="domain" description="Vacuolar sorting receptor thioredoxin-like" evidence="16">
    <location>
        <begin position="172"/>
        <end position="358"/>
    </location>
</feature>
<dbReference type="PANTHER" id="PTHR22702">
    <property type="entry name" value="PROTEASE-ASSOCIATED DOMAIN-CONTAINING PROTEIN"/>
    <property type="match status" value="1"/>
</dbReference>
<evidence type="ECO:0000256" key="3">
    <source>
        <dbReference type="ARBA" id="ARBA00022692"/>
    </source>
</evidence>
<reference evidence="17 18" key="1">
    <citation type="journal article" date="2006" name="Nature">
        <title>Global trends of whole-genome duplications revealed by the ciliate Paramecium tetraurelia.</title>
        <authorList>
            <consortium name="Genoscope"/>
            <person name="Aury J.-M."/>
            <person name="Jaillon O."/>
            <person name="Duret L."/>
            <person name="Noel B."/>
            <person name="Jubin C."/>
            <person name="Porcel B.M."/>
            <person name="Segurens B."/>
            <person name="Daubin V."/>
            <person name="Anthouard V."/>
            <person name="Aiach N."/>
            <person name="Arnaiz O."/>
            <person name="Billaut A."/>
            <person name="Beisson J."/>
            <person name="Blanc I."/>
            <person name="Bouhouche K."/>
            <person name="Camara F."/>
            <person name="Duharcourt S."/>
            <person name="Guigo R."/>
            <person name="Gogendeau D."/>
            <person name="Katinka M."/>
            <person name="Keller A.-M."/>
            <person name="Kissmehl R."/>
            <person name="Klotz C."/>
            <person name="Koll F."/>
            <person name="Le Moue A."/>
            <person name="Lepere C."/>
            <person name="Malinsky S."/>
            <person name="Nowacki M."/>
            <person name="Nowak J.K."/>
            <person name="Plattner H."/>
            <person name="Poulain J."/>
            <person name="Ruiz F."/>
            <person name="Serrano V."/>
            <person name="Zagulski M."/>
            <person name="Dessen P."/>
            <person name="Betermier M."/>
            <person name="Weissenbach J."/>
            <person name="Scarpelli C."/>
            <person name="Schachter V."/>
            <person name="Sperling L."/>
            <person name="Meyer E."/>
            <person name="Cohen J."/>
            <person name="Wincker P."/>
        </authorList>
    </citation>
    <scope>NUCLEOTIDE SEQUENCE [LARGE SCALE GENOMIC DNA]</scope>
    <source>
        <strain evidence="17 18">Stock d4-2</strain>
    </source>
</reference>
<dbReference type="SUPFAM" id="SSF52025">
    <property type="entry name" value="PA domain"/>
    <property type="match status" value="1"/>
</dbReference>
<evidence type="ECO:0000256" key="13">
    <source>
        <dbReference type="ARBA" id="ARBA00037847"/>
    </source>
</evidence>
<name>A0EIE9_PARTE</name>
<evidence type="ECO:0000256" key="1">
    <source>
        <dbReference type="ARBA" id="ARBA00004479"/>
    </source>
</evidence>
<evidence type="ECO:0000256" key="5">
    <source>
        <dbReference type="ARBA" id="ARBA00022729"/>
    </source>
</evidence>
<evidence type="ECO:0000256" key="14">
    <source>
        <dbReference type="SAM" id="Phobius"/>
    </source>
</evidence>
<evidence type="ECO:0000313" key="18">
    <source>
        <dbReference type="Proteomes" id="UP000000600"/>
    </source>
</evidence>
<organism evidence="17 18">
    <name type="scientific">Paramecium tetraurelia</name>
    <dbReference type="NCBI Taxonomy" id="5888"/>
    <lineage>
        <taxon>Eukaryota</taxon>
        <taxon>Sar</taxon>
        <taxon>Alveolata</taxon>
        <taxon>Ciliophora</taxon>
        <taxon>Intramacronucleata</taxon>
        <taxon>Oligohymenophorea</taxon>
        <taxon>Peniculida</taxon>
        <taxon>Parameciidae</taxon>
        <taxon>Paramecium</taxon>
    </lineage>
</organism>
<evidence type="ECO:0000256" key="6">
    <source>
        <dbReference type="ARBA" id="ARBA00022737"/>
    </source>
</evidence>
<keyword evidence="4" id="KW-0479">Metal-binding</keyword>
<evidence type="ECO:0000259" key="15">
    <source>
        <dbReference type="Pfam" id="PF02225"/>
    </source>
</evidence>
<keyword evidence="12" id="KW-0325">Glycoprotein</keyword>
<evidence type="ECO:0000256" key="8">
    <source>
        <dbReference type="ARBA" id="ARBA00022833"/>
    </source>
</evidence>
<dbReference type="PANTHER" id="PTHR22702:SF1">
    <property type="entry name" value="PROTEASE-ASSOCIATED DOMAIN-CONTAINING PROTEIN 1"/>
    <property type="match status" value="1"/>
</dbReference>
<dbReference type="eggNOG" id="ENOG502QSX2">
    <property type="taxonomic scope" value="Eukaryota"/>
</dbReference>
<evidence type="ECO:0000256" key="12">
    <source>
        <dbReference type="ARBA" id="ARBA00023180"/>
    </source>
</evidence>
<dbReference type="EMBL" id="CT868681">
    <property type="protein sequence ID" value="CAK95090.1"/>
    <property type="molecule type" value="Genomic_DNA"/>
</dbReference>
<evidence type="ECO:0000313" key="17">
    <source>
        <dbReference type="EMBL" id="CAK95090.1"/>
    </source>
</evidence>
<proteinExistence type="predicted"/>
<evidence type="ECO:0000256" key="9">
    <source>
        <dbReference type="ARBA" id="ARBA00022837"/>
    </source>
</evidence>
<keyword evidence="9" id="KW-0106">Calcium</keyword>
<dbReference type="HOGENOM" id="CLU_042606_0_0_1"/>
<keyword evidence="5" id="KW-0732">Signal</keyword>
<dbReference type="OrthoDB" id="10045365at2759"/>
<dbReference type="InParanoid" id="A0EIE9"/>
<dbReference type="GO" id="GO:0008270">
    <property type="term" value="F:zinc ion binding"/>
    <property type="evidence" value="ECO:0007669"/>
    <property type="project" value="UniProtKB-KW"/>
</dbReference>
<evidence type="ECO:0000256" key="7">
    <source>
        <dbReference type="ARBA" id="ARBA00022771"/>
    </source>
</evidence>
<keyword evidence="6" id="KW-0677">Repeat</keyword>
<keyword evidence="10 14" id="KW-1133">Transmembrane helix</keyword>
<dbReference type="GO" id="GO:0005737">
    <property type="term" value="C:cytoplasm"/>
    <property type="evidence" value="ECO:0007669"/>
    <property type="project" value="UniProtKB-ARBA"/>
</dbReference>
<sequence length="477" mass="55728">MLLLSLLIIVQADQYFKILSPSTLASEEILKEIQFNIANFGYVPYGQKISAELELAQPYNFCELQEERIGNYNNDYANSKILLVERGECLNFKKAINAQNYGYVMLIIVDDTNQELNLGARNDSESNLDIRIPTIMISKNQGNILKNFLLQINHKNLYVQVKFPDFYQTDIVKYEYWFSSMDQKSYKFLRQFYSFHMQMNESLQFTPHYTLGRCAQCAKTNFNKRDSLCLSGGRYCAPDPDGDGPLDGQDAVREVVRQLCIYNVDKVKWWKYVIKYSQQCLGSSISIANLCYKYVLEQVQIDQQKIENCYKESFSGLNDDLDDNLLLSKEYEKNEELQIRAWPILYINDIKYRGSLTVSGYKSNFDQGDQEIYDSSRFGPFQAVCKSFINSSLPEVCKRRMVGYLDDDGSWINYTQETNTWIVWLVVLSIMGILMMCTLYLYKRLFIKKTNEEINQQVNINLAQYYAMNEQDRNLRN</sequence>
<dbReference type="Pfam" id="PF02225">
    <property type="entry name" value="PA"/>
    <property type="match status" value="1"/>
</dbReference>
<protein>
    <submittedName>
        <fullName evidence="17">Uncharacterized protein</fullName>
    </submittedName>
</protein>
<dbReference type="RefSeq" id="XP_001462463.1">
    <property type="nucleotide sequence ID" value="XM_001462426.1"/>
</dbReference>
<dbReference type="KEGG" id="ptm:GSPATT00027419001"/>
<dbReference type="AlphaFoldDB" id="A0EIE9"/>
<evidence type="ECO:0000256" key="11">
    <source>
        <dbReference type="ARBA" id="ARBA00023136"/>
    </source>
</evidence>
<keyword evidence="2" id="KW-0245">EGF-like domain</keyword>
<keyword evidence="7" id="KW-0863">Zinc-finger</keyword>
<dbReference type="CDD" id="cd02123">
    <property type="entry name" value="PA_C_RZF_like"/>
    <property type="match status" value="1"/>
</dbReference>
<dbReference type="InterPro" id="IPR003137">
    <property type="entry name" value="PA_domain"/>
</dbReference>
<keyword evidence="11 14" id="KW-0472">Membrane</keyword>
<evidence type="ECO:0000259" key="16">
    <source>
        <dbReference type="Pfam" id="PF25011"/>
    </source>
</evidence>
<dbReference type="STRING" id="5888.A0EIE9"/>
<feature type="domain" description="PA" evidence="15">
    <location>
        <begin position="72"/>
        <end position="145"/>
    </location>
</feature>
<gene>
    <name evidence="17" type="ORF">GSPATT00027419001</name>
</gene>
<evidence type="ECO:0000256" key="10">
    <source>
        <dbReference type="ARBA" id="ARBA00022989"/>
    </source>
</evidence>
<dbReference type="Proteomes" id="UP000000600">
    <property type="component" value="Unassembled WGS sequence"/>
</dbReference>
<keyword evidence="3 14" id="KW-0812">Transmembrane</keyword>
<dbReference type="Gene3D" id="3.50.30.30">
    <property type="match status" value="1"/>
</dbReference>
<dbReference type="GeneID" id="5008652"/>